<accession>A0A1H9AVA0</accession>
<dbReference type="RefSeq" id="WP_074640558.1">
    <property type="nucleotide sequence ID" value="NZ_FOFU01000001.1"/>
</dbReference>
<sequence length="199" mass="23357">MNIEYKVLCTENNQQRIDNVAIMKSQLPPLNVIMSGREGLFERFVNIFKTDADGVVLLEDDVQLCKNFQTRCEELIASRPNEVISMFESACSRTALHSEYRAGSRYQWNQCNYFPKAVCDEIIKPENVAQFREWYKTKYSVWTYPSDTYIGYVLGKMKLKYWMQVPFLVQHLDFKSTLGPRPTNRQSKFFIDDVEAQND</sequence>
<protein>
    <recommendedName>
        <fullName evidence="3">Glycosyl transferase, family 25</fullName>
    </recommendedName>
</protein>
<evidence type="ECO:0008006" key="3">
    <source>
        <dbReference type="Google" id="ProtNLM"/>
    </source>
</evidence>
<dbReference type="EMBL" id="FOFU01000001">
    <property type="protein sequence ID" value="SEP80670.1"/>
    <property type="molecule type" value="Genomic_DNA"/>
</dbReference>
<keyword evidence="2" id="KW-1185">Reference proteome</keyword>
<organism evidence="1 2">
    <name type="scientific">Treponema bryantii</name>
    <dbReference type="NCBI Taxonomy" id="163"/>
    <lineage>
        <taxon>Bacteria</taxon>
        <taxon>Pseudomonadati</taxon>
        <taxon>Spirochaetota</taxon>
        <taxon>Spirochaetia</taxon>
        <taxon>Spirochaetales</taxon>
        <taxon>Treponemataceae</taxon>
        <taxon>Treponema</taxon>
    </lineage>
</organism>
<dbReference type="OrthoDB" id="5084266at2"/>
<proteinExistence type="predicted"/>
<name>A0A1H9AVA0_9SPIR</name>
<gene>
    <name evidence="1" type="ORF">SAMN04487977_101483</name>
</gene>
<reference evidence="1 2" key="1">
    <citation type="submission" date="2016-10" db="EMBL/GenBank/DDBJ databases">
        <authorList>
            <person name="de Groot N.N."/>
        </authorList>
    </citation>
    <scope>NUCLEOTIDE SEQUENCE [LARGE SCALE GENOMIC DNA]</scope>
    <source>
        <strain evidence="1 2">B25</strain>
    </source>
</reference>
<dbReference type="Proteomes" id="UP000182360">
    <property type="component" value="Unassembled WGS sequence"/>
</dbReference>
<dbReference type="AlphaFoldDB" id="A0A1H9AVA0"/>
<evidence type="ECO:0000313" key="2">
    <source>
        <dbReference type="Proteomes" id="UP000182360"/>
    </source>
</evidence>
<evidence type="ECO:0000313" key="1">
    <source>
        <dbReference type="EMBL" id="SEP80670.1"/>
    </source>
</evidence>